<dbReference type="PANTHER" id="PTHR33375">
    <property type="entry name" value="CHROMOSOME-PARTITIONING PROTEIN PARB-RELATED"/>
    <property type="match status" value="1"/>
</dbReference>
<dbReference type="SMART" id="SM00470">
    <property type="entry name" value="ParB"/>
    <property type="match status" value="1"/>
</dbReference>
<comment type="similarity">
    <text evidence="1">Belongs to the ParB family.</text>
</comment>
<evidence type="ECO:0000256" key="1">
    <source>
        <dbReference type="ARBA" id="ARBA00006295"/>
    </source>
</evidence>
<dbReference type="Gene3D" id="3.90.1530.30">
    <property type="match status" value="1"/>
</dbReference>
<dbReference type="Pfam" id="PF02195">
    <property type="entry name" value="ParB_N"/>
    <property type="match status" value="1"/>
</dbReference>
<sequence>MKMTSADKVELSSFENLFGTEKKEDAEIMEIALEDLYTFKNHPFRVIEDSSMEELIESIKEEGVISPGIARPRETGGYEIIAGHRRCFASKVAGLKTMPFRCKNLTDEEAIRFMLDSNIQRENLLPSEKAFAYRMRVELIKHQGKAGLKSAKRVGNEAGDNERKVYRLIRLTYLLPELLELVDKKKIPVIAGAEISYLREKEQEDFLELVNDSKRYPNTKSAQELKEVSSKGEWTQERLQEILLGKATRESGSLTIKRKNIQKYFPNTFSNEEMEAVIYNLLADWQKRKEGDKGEGEN</sequence>
<evidence type="ECO:0000313" key="4">
    <source>
        <dbReference type="Proteomes" id="UP001523565"/>
    </source>
</evidence>
<accession>A0ABT1EIE2</accession>
<dbReference type="EMBL" id="JAMZFV010000011">
    <property type="protein sequence ID" value="MCP1110271.1"/>
    <property type="molecule type" value="Genomic_DNA"/>
</dbReference>
<organism evidence="3 4">
    <name type="scientific">Ohessyouella blattaphilus</name>
    <dbReference type="NCBI Taxonomy" id="2949333"/>
    <lineage>
        <taxon>Bacteria</taxon>
        <taxon>Bacillati</taxon>
        <taxon>Bacillota</taxon>
        <taxon>Clostridia</taxon>
        <taxon>Lachnospirales</taxon>
        <taxon>Lachnospiraceae</taxon>
        <taxon>Ohessyouella</taxon>
    </lineage>
</organism>
<keyword evidence="4" id="KW-1185">Reference proteome</keyword>
<dbReference type="InterPro" id="IPR004437">
    <property type="entry name" value="ParB/RepB/Spo0J"/>
</dbReference>
<dbReference type="Proteomes" id="UP001523565">
    <property type="component" value="Unassembled WGS sequence"/>
</dbReference>
<proteinExistence type="inferred from homology"/>
<comment type="caution">
    <text evidence="3">The sequence shown here is derived from an EMBL/GenBank/DDBJ whole genome shotgun (WGS) entry which is preliminary data.</text>
</comment>
<dbReference type="InterPro" id="IPR036086">
    <property type="entry name" value="ParB/Sulfiredoxin_sf"/>
</dbReference>
<dbReference type="InterPro" id="IPR050336">
    <property type="entry name" value="Chromosome_partition/occlusion"/>
</dbReference>
<dbReference type="RefSeq" id="WP_262069152.1">
    <property type="nucleotide sequence ID" value="NZ_JAMXOC010000011.1"/>
</dbReference>
<dbReference type="PANTHER" id="PTHR33375:SF1">
    <property type="entry name" value="CHROMOSOME-PARTITIONING PROTEIN PARB-RELATED"/>
    <property type="match status" value="1"/>
</dbReference>
<name>A0ABT1EIE2_9FIRM</name>
<gene>
    <name evidence="3" type="ORF">NK118_08410</name>
</gene>
<dbReference type="SUPFAM" id="SSF110849">
    <property type="entry name" value="ParB/Sulfiredoxin"/>
    <property type="match status" value="1"/>
</dbReference>
<feature type="domain" description="ParB-like N-terminal" evidence="2">
    <location>
        <begin position="29"/>
        <end position="119"/>
    </location>
</feature>
<evidence type="ECO:0000313" key="3">
    <source>
        <dbReference type="EMBL" id="MCP1110271.1"/>
    </source>
</evidence>
<dbReference type="NCBIfam" id="TIGR00180">
    <property type="entry name" value="parB_part"/>
    <property type="match status" value="1"/>
</dbReference>
<dbReference type="Gene3D" id="1.10.10.2830">
    <property type="match status" value="1"/>
</dbReference>
<dbReference type="InterPro" id="IPR003115">
    <property type="entry name" value="ParB_N"/>
</dbReference>
<protein>
    <submittedName>
        <fullName evidence="3">ParB/RepB/Spo0J family partition protein</fullName>
    </submittedName>
</protein>
<reference evidence="3 4" key="1">
    <citation type="journal article" date="2022" name="Genome Biol. Evol.">
        <title>Host diet, physiology and behaviors set the stage for Lachnospiraceae cladogenesis.</title>
        <authorList>
            <person name="Vera-Ponce De Leon A."/>
            <person name="Schneider M."/>
            <person name="Jahnes B.C."/>
            <person name="Sadowski V."/>
            <person name="Camuy-Velez L.A."/>
            <person name="Duan J."/>
            <person name="Sabree Z.L."/>
        </authorList>
    </citation>
    <scope>NUCLEOTIDE SEQUENCE [LARGE SCALE GENOMIC DNA]</scope>
    <source>
        <strain evidence="3 4">PAL227</strain>
    </source>
</reference>
<evidence type="ECO:0000259" key="2">
    <source>
        <dbReference type="SMART" id="SM00470"/>
    </source>
</evidence>
<dbReference type="CDD" id="cd16407">
    <property type="entry name" value="ParB_N_like"/>
    <property type="match status" value="1"/>
</dbReference>